<dbReference type="Proteomes" id="UP000034076">
    <property type="component" value="Unassembled WGS sequence"/>
</dbReference>
<organism evidence="1 2">
    <name type="scientific">Christensenella hongkongensis</name>
    <dbReference type="NCBI Taxonomy" id="270498"/>
    <lineage>
        <taxon>Bacteria</taxon>
        <taxon>Bacillati</taxon>
        <taxon>Bacillota</taxon>
        <taxon>Clostridia</taxon>
        <taxon>Christensenellales</taxon>
        <taxon>Christensenellaceae</taxon>
        <taxon>Christensenella</taxon>
    </lineage>
</organism>
<comment type="caution">
    <text evidence="1">The sequence shown here is derived from an EMBL/GenBank/DDBJ whole genome shotgun (WGS) entry which is preliminary data.</text>
</comment>
<dbReference type="EMBL" id="LAYJ01000133">
    <property type="protein sequence ID" value="KKI49450.1"/>
    <property type="molecule type" value="Genomic_DNA"/>
</dbReference>
<accession>A0A0M2NGP0</accession>
<dbReference type="STRING" id="270498.CHK_3028"/>
<dbReference type="AlphaFoldDB" id="A0A0M2NGP0"/>
<protein>
    <submittedName>
        <fullName evidence="1">Uncharacterized protein</fullName>
    </submittedName>
</protein>
<gene>
    <name evidence="1" type="ORF">CHK_3028</name>
</gene>
<evidence type="ECO:0000313" key="1">
    <source>
        <dbReference type="EMBL" id="KKI49450.1"/>
    </source>
</evidence>
<reference evidence="1 2" key="1">
    <citation type="submission" date="2015-04" db="EMBL/GenBank/DDBJ databases">
        <title>Draft genome sequence of bacteremic isolate Catabacter hongkongensis type strain HKU16T.</title>
        <authorList>
            <person name="Lau S.K."/>
            <person name="Teng J.L."/>
            <person name="Huang Y."/>
            <person name="Curreem S.O."/>
            <person name="Tsui S.K."/>
            <person name="Woo P.C."/>
        </authorList>
    </citation>
    <scope>NUCLEOTIDE SEQUENCE [LARGE SCALE GENOMIC DNA]</scope>
    <source>
        <strain evidence="1 2">HKU16</strain>
    </source>
</reference>
<keyword evidence="2" id="KW-1185">Reference proteome</keyword>
<proteinExistence type="predicted"/>
<sequence>MGASGLKETNTAKNEDILAGCGEVFTAFAGYPFFTKMK</sequence>
<name>A0A0M2NGP0_9FIRM</name>
<evidence type="ECO:0000313" key="2">
    <source>
        <dbReference type="Proteomes" id="UP000034076"/>
    </source>
</evidence>